<dbReference type="Pfam" id="PF00440">
    <property type="entry name" value="TetR_N"/>
    <property type="match status" value="1"/>
</dbReference>
<dbReference type="GO" id="GO:0003677">
    <property type="term" value="F:DNA binding"/>
    <property type="evidence" value="ECO:0007669"/>
    <property type="project" value="UniProtKB-UniRule"/>
</dbReference>
<dbReference type="InterPro" id="IPR036271">
    <property type="entry name" value="Tet_transcr_reg_TetR-rel_C_sf"/>
</dbReference>
<name>Q12RT6_SHEDO</name>
<dbReference type="eggNOG" id="COG1309">
    <property type="taxonomic scope" value="Bacteria"/>
</dbReference>
<dbReference type="KEGG" id="sdn:Sden_0550"/>
<keyword evidence="1" id="KW-0805">Transcription regulation</keyword>
<proteinExistence type="predicted"/>
<evidence type="ECO:0000313" key="6">
    <source>
        <dbReference type="EMBL" id="ABE53840.1"/>
    </source>
</evidence>
<gene>
    <name evidence="6" type="ordered locus">Sden_0550</name>
</gene>
<evidence type="ECO:0000313" key="7">
    <source>
        <dbReference type="Proteomes" id="UP000001982"/>
    </source>
</evidence>
<dbReference type="SUPFAM" id="SSF48498">
    <property type="entry name" value="Tetracyclin repressor-like, C-terminal domain"/>
    <property type="match status" value="1"/>
</dbReference>
<dbReference type="InterPro" id="IPR009057">
    <property type="entry name" value="Homeodomain-like_sf"/>
</dbReference>
<dbReference type="HOGENOM" id="CLU_069356_23_3_6"/>
<dbReference type="Gene3D" id="1.10.357.10">
    <property type="entry name" value="Tetracycline Repressor, domain 2"/>
    <property type="match status" value="1"/>
</dbReference>
<feature type="DNA-binding region" description="H-T-H motif" evidence="4">
    <location>
        <begin position="37"/>
        <end position="56"/>
    </location>
</feature>
<accession>Q12RT6</accession>
<reference evidence="6 7" key="1">
    <citation type="submission" date="2006-03" db="EMBL/GenBank/DDBJ databases">
        <title>Complete sequence of Shewanella denitrificans OS217.</title>
        <authorList>
            <consortium name="US DOE Joint Genome Institute"/>
            <person name="Copeland A."/>
            <person name="Lucas S."/>
            <person name="Lapidus A."/>
            <person name="Barry K."/>
            <person name="Detter J.C."/>
            <person name="Glavina del Rio T."/>
            <person name="Hammon N."/>
            <person name="Israni S."/>
            <person name="Dalin E."/>
            <person name="Tice H."/>
            <person name="Pitluck S."/>
            <person name="Brettin T."/>
            <person name="Bruce D."/>
            <person name="Han C."/>
            <person name="Tapia R."/>
            <person name="Gilna P."/>
            <person name="Kiss H."/>
            <person name="Schmutz J."/>
            <person name="Larimer F."/>
            <person name="Land M."/>
            <person name="Hauser L."/>
            <person name="Kyrpides N."/>
            <person name="Lykidis A."/>
            <person name="Richardson P."/>
        </authorList>
    </citation>
    <scope>NUCLEOTIDE SEQUENCE [LARGE SCALE GENOMIC DNA]</scope>
    <source>
        <strain evidence="7">OS217 / ATCC BAA-1090 / DSM 15013</strain>
    </source>
</reference>
<dbReference type="PANTHER" id="PTHR47506">
    <property type="entry name" value="TRANSCRIPTIONAL REGULATORY PROTEIN"/>
    <property type="match status" value="1"/>
</dbReference>
<evidence type="ECO:0000256" key="3">
    <source>
        <dbReference type="ARBA" id="ARBA00023163"/>
    </source>
</evidence>
<dbReference type="STRING" id="318161.Sden_0550"/>
<dbReference type="EMBL" id="CP000302">
    <property type="protein sequence ID" value="ABE53840.1"/>
    <property type="molecule type" value="Genomic_DNA"/>
</dbReference>
<evidence type="ECO:0000256" key="4">
    <source>
        <dbReference type="PROSITE-ProRule" id="PRU00335"/>
    </source>
</evidence>
<evidence type="ECO:0000256" key="1">
    <source>
        <dbReference type="ARBA" id="ARBA00023015"/>
    </source>
</evidence>
<keyword evidence="3" id="KW-0804">Transcription</keyword>
<dbReference type="InterPro" id="IPR001647">
    <property type="entry name" value="HTH_TetR"/>
</dbReference>
<evidence type="ECO:0000259" key="5">
    <source>
        <dbReference type="PROSITE" id="PS50977"/>
    </source>
</evidence>
<sequence length="199" mass="22879">MQPFYFKQFGNLEMGTKEHILDIAESLFNANGYTAVGVDLIRDTACVSKTSMYRHFGSKNKLILAVLVRRHLRFEDKLGGAISPEMTMEEKLNALIDWHFKWFNAEDFHGCMFMHAMSEFKESDDAIADSASMHKKWLKALIKQIISNTPNDDEQLAESKAESIMAFIEGMIVRAEFDDITSFRPIYRFAIQTLSKTNF</sequence>
<dbReference type="PRINTS" id="PR00455">
    <property type="entry name" value="HTHTETR"/>
</dbReference>
<organism evidence="6 7">
    <name type="scientific">Shewanella denitrificans (strain OS217 / ATCC BAA-1090 / DSM 15013)</name>
    <dbReference type="NCBI Taxonomy" id="318161"/>
    <lineage>
        <taxon>Bacteria</taxon>
        <taxon>Pseudomonadati</taxon>
        <taxon>Pseudomonadota</taxon>
        <taxon>Gammaproteobacteria</taxon>
        <taxon>Alteromonadales</taxon>
        <taxon>Shewanellaceae</taxon>
        <taxon>Shewanella</taxon>
    </lineage>
</organism>
<dbReference type="RefSeq" id="WP_011495006.1">
    <property type="nucleotide sequence ID" value="NC_007954.1"/>
</dbReference>
<keyword evidence="2 4" id="KW-0238">DNA-binding</keyword>
<dbReference type="Proteomes" id="UP000001982">
    <property type="component" value="Chromosome"/>
</dbReference>
<protein>
    <submittedName>
        <fullName evidence="6">Regulatory protein, TetR</fullName>
    </submittedName>
</protein>
<keyword evidence="7" id="KW-1185">Reference proteome</keyword>
<evidence type="ECO:0000256" key="2">
    <source>
        <dbReference type="ARBA" id="ARBA00023125"/>
    </source>
</evidence>
<dbReference type="PANTHER" id="PTHR47506:SF6">
    <property type="entry name" value="HTH-TYPE TRANSCRIPTIONAL REPRESSOR NEMR"/>
    <property type="match status" value="1"/>
</dbReference>
<dbReference type="PROSITE" id="PS50977">
    <property type="entry name" value="HTH_TETR_2"/>
    <property type="match status" value="1"/>
</dbReference>
<dbReference type="SUPFAM" id="SSF46689">
    <property type="entry name" value="Homeodomain-like"/>
    <property type="match status" value="1"/>
</dbReference>
<dbReference type="AlphaFoldDB" id="Q12RT6"/>
<feature type="domain" description="HTH tetR-type" evidence="5">
    <location>
        <begin position="14"/>
        <end position="74"/>
    </location>
</feature>